<comment type="subcellular location">
    <subcellularLocation>
        <location evidence="1">Membrane</location>
        <topology evidence="1">Multi-pass membrane protein</topology>
    </subcellularLocation>
</comment>
<evidence type="ECO:0000256" key="5">
    <source>
        <dbReference type="ARBA" id="ARBA00022989"/>
    </source>
</evidence>
<dbReference type="GO" id="GO:0033179">
    <property type="term" value="C:proton-transporting V-type ATPase, V0 domain"/>
    <property type="evidence" value="ECO:0007669"/>
    <property type="project" value="InterPro"/>
</dbReference>
<dbReference type="Gene3D" id="3.30.70.2750">
    <property type="match status" value="1"/>
</dbReference>
<keyword evidence="7 9" id="KW-0472">Membrane</keyword>
<dbReference type="InterPro" id="IPR002490">
    <property type="entry name" value="V-ATPase_116kDa_su"/>
</dbReference>
<evidence type="ECO:0000256" key="9">
    <source>
        <dbReference type="SAM" id="Phobius"/>
    </source>
</evidence>
<feature type="transmembrane region" description="Helical" evidence="9">
    <location>
        <begin position="374"/>
        <end position="398"/>
    </location>
</feature>
<dbReference type="OrthoDB" id="9803814at2"/>
<evidence type="ECO:0000256" key="6">
    <source>
        <dbReference type="ARBA" id="ARBA00023065"/>
    </source>
</evidence>
<feature type="transmembrane region" description="Helical" evidence="9">
    <location>
        <begin position="508"/>
        <end position="530"/>
    </location>
</feature>
<feature type="transmembrane region" description="Helical" evidence="9">
    <location>
        <begin position="448"/>
        <end position="470"/>
    </location>
</feature>
<organism evidence="10 11">
    <name type="scientific">Fervidicella metallireducens AeB</name>
    <dbReference type="NCBI Taxonomy" id="1403537"/>
    <lineage>
        <taxon>Bacteria</taxon>
        <taxon>Bacillati</taxon>
        <taxon>Bacillota</taxon>
        <taxon>Clostridia</taxon>
        <taxon>Eubacteriales</taxon>
        <taxon>Clostridiaceae</taxon>
        <taxon>Fervidicella</taxon>
    </lineage>
</organism>
<feature type="coiled-coil region" evidence="8">
    <location>
        <begin position="236"/>
        <end position="263"/>
    </location>
</feature>
<keyword evidence="4 9" id="KW-0812">Transmembrane</keyword>
<dbReference type="PANTHER" id="PTHR11629:SF63">
    <property type="entry name" value="V-TYPE PROTON ATPASE SUBUNIT A"/>
    <property type="match status" value="1"/>
</dbReference>
<dbReference type="EMBL" id="AZQP01000010">
    <property type="protein sequence ID" value="EYE88977.1"/>
    <property type="molecule type" value="Genomic_DNA"/>
</dbReference>
<keyword evidence="11" id="KW-1185">Reference proteome</keyword>
<comment type="caution">
    <text evidence="10">The sequence shown here is derived from an EMBL/GenBank/DDBJ whole genome shotgun (WGS) entry which is preliminary data.</text>
</comment>
<dbReference type="Gene3D" id="3.30.70.2170">
    <property type="match status" value="1"/>
</dbReference>
<evidence type="ECO:0000256" key="4">
    <source>
        <dbReference type="ARBA" id="ARBA00022692"/>
    </source>
</evidence>
<feature type="transmembrane region" description="Helical" evidence="9">
    <location>
        <begin position="603"/>
        <end position="625"/>
    </location>
</feature>
<evidence type="ECO:0000256" key="2">
    <source>
        <dbReference type="ARBA" id="ARBA00009904"/>
    </source>
</evidence>
<keyword evidence="3" id="KW-0813">Transport</keyword>
<dbReference type="GO" id="GO:0046961">
    <property type="term" value="F:proton-transporting ATPase activity, rotational mechanism"/>
    <property type="evidence" value="ECO:0007669"/>
    <property type="project" value="InterPro"/>
</dbReference>
<dbReference type="GO" id="GO:0051117">
    <property type="term" value="F:ATPase binding"/>
    <property type="evidence" value="ECO:0007669"/>
    <property type="project" value="TreeGrafter"/>
</dbReference>
<protein>
    <submittedName>
        <fullName evidence="10">V-type sodium ATP synthase subunit I</fullName>
    </submittedName>
</protein>
<accession>A0A017RWC5</accession>
<feature type="transmembrane region" description="Helical" evidence="9">
    <location>
        <begin position="410"/>
        <end position="428"/>
    </location>
</feature>
<keyword evidence="8" id="KW-0175">Coiled coil</keyword>
<comment type="similarity">
    <text evidence="2">Belongs to the V-ATPase 116 kDa subunit family.</text>
</comment>
<dbReference type="RefSeq" id="WP_035378661.1">
    <property type="nucleotide sequence ID" value="NZ_AZQP01000010.1"/>
</dbReference>
<dbReference type="GO" id="GO:0016471">
    <property type="term" value="C:vacuolar proton-transporting V-type ATPase complex"/>
    <property type="evidence" value="ECO:0007669"/>
    <property type="project" value="TreeGrafter"/>
</dbReference>
<dbReference type="PANTHER" id="PTHR11629">
    <property type="entry name" value="VACUOLAR PROTON ATPASES"/>
    <property type="match status" value="1"/>
</dbReference>
<gene>
    <name evidence="10" type="ORF">Q428_04845</name>
</gene>
<name>A0A017RWC5_9CLOT</name>
<dbReference type="STRING" id="1403537.Q428_04845"/>
<evidence type="ECO:0000256" key="7">
    <source>
        <dbReference type="ARBA" id="ARBA00023136"/>
    </source>
</evidence>
<sequence>MAVEKMEMINIIGHMSDIDEISKKIILSSSIHMVNSMSEIEQSHFPILQAKDDVGALVDFNYIKQYASEKNLGEIEKKIEALLEIFEVRKRFNRTYLKENYDFKRDIADIEWLYSTVKDTHTRLKDLKEEEIQITELEKYISYLKDLDMDLEDIFSMKYIYVKLGKITKYNMDKLKKNYENIPAVVLKLFSDNDTVVVMMLVPHNVEIEVDRVLKSLNFDEFNLKIKLKGTPVQCIEKLSIRKRQIKSEMDYLKTKLLDLKSENLDKIERYYSRLVMEYKIEELKSYMAVTKEFFYMTGWVPKYRKKTLSECFKHFDERIIVIYKEINEIREGISPPTCLRNGYLLRPFESVVKMYGIPSYGEIDPTSFVGISYMLLFGAMFGDVGQGLVLFLLGELLSKKKSRPNLGGVVARLGLSSTFFGFIYGSIFGFEDILKTYIVRPMVSINLMLISAVALGTIFLTIGFIYNLVNSYRNRDIENGIFSRNGLSGLVFYWTLIYLVLAKVKGWTPIIPVGGLVLILIFLLGLMLFKEPITNIIRGVRPLYNETKTDYYIEGGFGVLETLLSMFSNTVSFIRVGAFAINHVGLFIAFETLSEMMTSSVGSALVLIIGNIIIIGLEGLIVFIQGLRLEYYELFSKYFSGIGYDYEPLKL</sequence>
<keyword evidence="5 9" id="KW-1133">Transmembrane helix</keyword>
<evidence type="ECO:0000256" key="1">
    <source>
        <dbReference type="ARBA" id="ARBA00004141"/>
    </source>
</evidence>
<feature type="transmembrane region" description="Helical" evidence="9">
    <location>
        <begin position="574"/>
        <end position="591"/>
    </location>
</feature>
<proteinExistence type="inferred from homology"/>
<dbReference type="Pfam" id="PF01496">
    <property type="entry name" value="V_ATPase_I"/>
    <property type="match status" value="1"/>
</dbReference>
<evidence type="ECO:0000313" key="10">
    <source>
        <dbReference type="EMBL" id="EYE88977.1"/>
    </source>
</evidence>
<dbReference type="AlphaFoldDB" id="A0A017RWC5"/>
<evidence type="ECO:0000313" key="11">
    <source>
        <dbReference type="Proteomes" id="UP000019681"/>
    </source>
</evidence>
<reference evidence="10 11" key="1">
    <citation type="journal article" date="2014" name="Genome Announc.">
        <title>Draft Genome Sequence of Fervidicella metallireducens Strain AeBT, an Iron-Reducing Thermoanaerobe from the Great Artesian Basin.</title>
        <authorList>
            <person name="Patel B.K."/>
        </authorList>
    </citation>
    <scope>NUCLEOTIDE SEQUENCE [LARGE SCALE GENOMIC DNA]</scope>
    <source>
        <strain evidence="10 11">AeB</strain>
    </source>
</reference>
<evidence type="ECO:0000256" key="3">
    <source>
        <dbReference type="ARBA" id="ARBA00022448"/>
    </source>
</evidence>
<evidence type="ECO:0000256" key="8">
    <source>
        <dbReference type="SAM" id="Coils"/>
    </source>
</evidence>
<dbReference type="Proteomes" id="UP000019681">
    <property type="component" value="Unassembled WGS sequence"/>
</dbReference>
<feature type="transmembrane region" description="Helical" evidence="9">
    <location>
        <begin position="482"/>
        <end position="502"/>
    </location>
</feature>
<dbReference type="Gene3D" id="1.20.1460.20">
    <property type="match status" value="1"/>
</dbReference>
<keyword evidence="6" id="KW-0406">Ion transport</keyword>
<dbReference type="GO" id="GO:0007035">
    <property type="term" value="P:vacuolar acidification"/>
    <property type="evidence" value="ECO:0007669"/>
    <property type="project" value="TreeGrafter"/>
</dbReference>